<accession>A0ABN7WGG7</accession>
<evidence type="ECO:0000313" key="2">
    <source>
        <dbReference type="Proteomes" id="UP000789901"/>
    </source>
</evidence>
<evidence type="ECO:0000313" key="1">
    <source>
        <dbReference type="EMBL" id="CAG8829918.1"/>
    </source>
</evidence>
<reference evidence="1 2" key="1">
    <citation type="submission" date="2021-06" db="EMBL/GenBank/DDBJ databases">
        <authorList>
            <person name="Kallberg Y."/>
            <person name="Tangrot J."/>
            <person name="Rosling A."/>
        </authorList>
    </citation>
    <scope>NUCLEOTIDE SEQUENCE [LARGE SCALE GENOMIC DNA]</scope>
    <source>
        <strain evidence="1 2">120-4 pot B 10/14</strain>
    </source>
</reference>
<dbReference type="Proteomes" id="UP000789901">
    <property type="component" value="Unassembled WGS sequence"/>
</dbReference>
<proteinExistence type="predicted"/>
<sequence length="60" mass="6918">AIVRIYQATQNIAIFKNTSLNIVWQQIEILSQYTELELFGLTNKITYEAIKEIPLCTSLD</sequence>
<dbReference type="EMBL" id="CAJVQB010041873">
    <property type="protein sequence ID" value="CAG8829918.1"/>
    <property type="molecule type" value="Genomic_DNA"/>
</dbReference>
<comment type="caution">
    <text evidence="1">The sequence shown here is derived from an EMBL/GenBank/DDBJ whole genome shotgun (WGS) entry which is preliminary data.</text>
</comment>
<name>A0ABN7WGG7_GIGMA</name>
<feature type="non-terminal residue" evidence="1">
    <location>
        <position position="1"/>
    </location>
</feature>
<protein>
    <submittedName>
        <fullName evidence="1">22327_t:CDS:1</fullName>
    </submittedName>
</protein>
<keyword evidence="2" id="KW-1185">Reference proteome</keyword>
<gene>
    <name evidence="1" type="ORF">GMARGA_LOCUS30124</name>
</gene>
<organism evidence="1 2">
    <name type="scientific">Gigaspora margarita</name>
    <dbReference type="NCBI Taxonomy" id="4874"/>
    <lineage>
        <taxon>Eukaryota</taxon>
        <taxon>Fungi</taxon>
        <taxon>Fungi incertae sedis</taxon>
        <taxon>Mucoromycota</taxon>
        <taxon>Glomeromycotina</taxon>
        <taxon>Glomeromycetes</taxon>
        <taxon>Diversisporales</taxon>
        <taxon>Gigasporaceae</taxon>
        <taxon>Gigaspora</taxon>
    </lineage>
</organism>